<sequence length="138" mass="16025">MTSSILVNKCEGRVSEAIKSIKNTFDESKQILLTSDKNNLVTDVILKIMNLKIRPILIASRSLTKIDTNGNFIINDENLSKEEIENFWKQIDKVRKDLIENKYLYFISILSLSTATNEQIKKLLNYTDQYKIHKKETL</sequence>
<dbReference type="Proteomes" id="UP001163387">
    <property type="component" value="Chromosome"/>
</dbReference>
<organism evidence="1 2">
    <name type="scientific">Spiroplasma ixodetis</name>
    <dbReference type="NCBI Taxonomy" id="2141"/>
    <lineage>
        <taxon>Bacteria</taxon>
        <taxon>Bacillati</taxon>
        <taxon>Mycoplasmatota</taxon>
        <taxon>Mollicutes</taxon>
        <taxon>Entomoplasmatales</taxon>
        <taxon>Spiroplasmataceae</taxon>
        <taxon>Spiroplasma</taxon>
    </lineage>
</organism>
<protein>
    <submittedName>
        <fullName evidence="1">Uncharacterized protein</fullName>
    </submittedName>
</protein>
<reference evidence="1 2" key="1">
    <citation type="journal article" date="2022" name="Front. Microbiol.">
        <title>Male-killing mechanisms vary between Spiroplasma species.</title>
        <authorList>
            <person name="Arai H."/>
            <person name="Inoue M."/>
            <person name="Kageyama D."/>
        </authorList>
    </citation>
    <scope>NUCLEOTIDE SEQUENCE [LARGE SCALE GENOMIC DNA]</scope>
    <source>
        <strain evidence="2">sHm</strain>
    </source>
</reference>
<evidence type="ECO:0000313" key="2">
    <source>
        <dbReference type="Proteomes" id="UP001163387"/>
    </source>
</evidence>
<gene>
    <name evidence="1" type="ORF">SHM_08620</name>
</gene>
<keyword evidence="2" id="KW-1185">Reference proteome</keyword>
<dbReference type="EMBL" id="AP026933">
    <property type="protein sequence ID" value="BDT03216.1"/>
    <property type="molecule type" value="Genomic_DNA"/>
</dbReference>
<proteinExistence type="predicted"/>
<evidence type="ECO:0000313" key="1">
    <source>
        <dbReference type="EMBL" id="BDT03216.1"/>
    </source>
</evidence>
<dbReference type="RefSeq" id="WP_281749297.1">
    <property type="nucleotide sequence ID" value="NZ_AP026933.1"/>
</dbReference>
<name>A0ABM8BTQ6_9MOLU</name>
<accession>A0ABM8BTQ6</accession>